<accession>A0ABN8HF78</accession>
<reference evidence="1 2" key="1">
    <citation type="submission" date="2022-03" db="EMBL/GenBank/DDBJ databases">
        <authorList>
            <person name="Koch H."/>
        </authorList>
    </citation>
    <scope>NUCLEOTIDE SEQUENCE [LARGE SCALE GENOMIC DNA]</scope>
    <source>
        <strain evidence="1 2">G1</strain>
    </source>
</reference>
<dbReference type="EMBL" id="OW150024">
    <property type="protein sequence ID" value="CAH2030562.1"/>
    <property type="molecule type" value="Genomic_DNA"/>
</dbReference>
<evidence type="ECO:0008006" key="3">
    <source>
        <dbReference type="Google" id="ProtNLM"/>
    </source>
</evidence>
<proteinExistence type="predicted"/>
<sequence>METGALAVRATGLQSKPLQTALLGFLVLRMLAAKTAVLAELELLGRRLLVFGRGIVSLLALTASKGHDVSHHVSS</sequence>
<protein>
    <recommendedName>
        <fullName evidence="3">Secreted protein</fullName>
    </recommendedName>
</protein>
<evidence type="ECO:0000313" key="1">
    <source>
        <dbReference type="EMBL" id="CAH2030562.1"/>
    </source>
</evidence>
<dbReference type="Proteomes" id="UP001295463">
    <property type="component" value="Chromosome"/>
</dbReference>
<keyword evidence="2" id="KW-1185">Reference proteome</keyword>
<evidence type="ECO:0000313" key="2">
    <source>
        <dbReference type="Proteomes" id="UP001295463"/>
    </source>
</evidence>
<name>A0ABN8HF78_9BACT</name>
<organism evidence="1 2">
    <name type="scientific">Trichlorobacter ammonificans</name>
    <dbReference type="NCBI Taxonomy" id="2916410"/>
    <lineage>
        <taxon>Bacteria</taxon>
        <taxon>Pseudomonadati</taxon>
        <taxon>Thermodesulfobacteriota</taxon>
        <taxon>Desulfuromonadia</taxon>
        <taxon>Geobacterales</taxon>
        <taxon>Geobacteraceae</taxon>
        <taxon>Trichlorobacter</taxon>
    </lineage>
</organism>
<gene>
    <name evidence="1" type="ORF">GEAMG1_0749</name>
</gene>